<protein>
    <submittedName>
        <fullName evidence="2">Uncharacterized protein</fullName>
    </submittedName>
</protein>
<feature type="region of interest" description="Disordered" evidence="1">
    <location>
        <begin position="56"/>
        <end position="75"/>
    </location>
</feature>
<sequence length="709" mass="76921">MNDADRERLRRLLASFDDDALTALANKGLVRRAHKDLDSGGVSHEEEEAAVSVHGDGWSVRMPPGGPAEATDDSRANGVTRHVLAATIHLRRHWLGQEEPAPGTAGTDVHQAPHDETAVAKRLRERLLAIPPERIERWAGRHALREAAAIVAAGGWTVAEAGSLKVRFEEQDVDTVLIEAPVRGGASALLGSILTTAPQTLKRKWAAAMVAAVWSDAGKQWAAGDTTPKRRRADAADARAVLASATRAIETLLEIGLAHPSGASVERLFTLSVSARANQLPRLARLMRAAADQLSLIHLRDAQGDPAELLTLLAHAHALAEAIGRAGDSAPAWLVGQARSEYSHTGDLELVGVGAYPWRTASGYEGVTVLFWDRRRERFFSGSDSRLADGPGRFSPAQAYRGEPVWRGGASPGEMSRSVFVLRGARWNDAGRLSSSSASRVEGVAPAAPDEIDYGAAGFERWEDLRRYARGAYPLGLRVVEPTRLLAVARPTEWGPRYFDETRQQFVWELVDSDGASLKLSCVWSEASADLIEFLEAVKPHREKLAAVVLRIVIDDDLLRFEPVSLLATEGHRVLNPAFDRKLIQSLQSKLLDRLREKFGRGRVSTVLEADGDELSFGGGAIDATPAIQRAFADVDRHLIHIAESGARAAALAREDELQRVTAALRRLGLDEMSDSVAALGDRPVSAAAVLYCEYLRNLHVSATRTLMV</sequence>
<organism evidence="2 3">
    <name type="scientific">Pseudobythopirellula maris</name>
    <dbReference type="NCBI Taxonomy" id="2527991"/>
    <lineage>
        <taxon>Bacteria</taxon>
        <taxon>Pseudomonadati</taxon>
        <taxon>Planctomycetota</taxon>
        <taxon>Planctomycetia</taxon>
        <taxon>Pirellulales</taxon>
        <taxon>Lacipirellulaceae</taxon>
        <taxon>Pseudobythopirellula</taxon>
    </lineage>
</organism>
<dbReference type="OrthoDB" id="246789at2"/>
<accession>A0A5C5ZIG3</accession>
<evidence type="ECO:0000313" key="2">
    <source>
        <dbReference type="EMBL" id="TWT87189.1"/>
    </source>
</evidence>
<gene>
    <name evidence="2" type="ORF">Mal64_27270</name>
</gene>
<dbReference type="EMBL" id="SJPQ01000003">
    <property type="protein sequence ID" value="TWT87189.1"/>
    <property type="molecule type" value="Genomic_DNA"/>
</dbReference>
<evidence type="ECO:0000313" key="3">
    <source>
        <dbReference type="Proteomes" id="UP000315440"/>
    </source>
</evidence>
<proteinExistence type="predicted"/>
<dbReference type="AlphaFoldDB" id="A0A5C5ZIG3"/>
<dbReference type="RefSeq" id="WP_146401109.1">
    <property type="nucleotide sequence ID" value="NZ_SJPQ01000003.1"/>
</dbReference>
<dbReference type="Proteomes" id="UP000315440">
    <property type="component" value="Unassembled WGS sequence"/>
</dbReference>
<comment type="caution">
    <text evidence="2">The sequence shown here is derived from an EMBL/GenBank/DDBJ whole genome shotgun (WGS) entry which is preliminary data.</text>
</comment>
<reference evidence="2 3" key="1">
    <citation type="submission" date="2019-02" db="EMBL/GenBank/DDBJ databases">
        <title>Deep-cultivation of Planctomycetes and their phenomic and genomic characterization uncovers novel biology.</title>
        <authorList>
            <person name="Wiegand S."/>
            <person name="Jogler M."/>
            <person name="Boedeker C."/>
            <person name="Pinto D."/>
            <person name="Vollmers J."/>
            <person name="Rivas-Marin E."/>
            <person name="Kohn T."/>
            <person name="Peeters S.H."/>
            <person name="Heuer A."/>
            <person name="Rast P."/>
            <person name="Oberbeckmann S."/>
            <person name="Bunk B."/>
            <person name="Jeske O."/>
            <person name="Meyerdierks A."/>
            <person name="Storesund J.E."/>
            <person name="Kallscheuer N."/>
            <person name="Luecker S."/>
            <person name="Lage O.M."/>
            <person name="Pohl T."/>
            <person name="Merkel B.J."/>
            <person name="Hornburger P."/>
            <person name="Mueller R.-W."/>
            <person name="Bruemmer F."/>
            <person name="Labrenz M."/>
            <person name="Spormann A.M."/>
            <person name="Op Den Camp H."/>
            <person name="Overmann J."/>
            <person name="Amann R."/>
            <person name="Jetten M.S.M."/>
            <person name="Mascher T."/>
            <person name="Medema M.H."/>
            <person name="Devos D.P."/>
            <person name="Kaster A.-K."/>
            <person name="Ovreas L."/>
            <person name="Rohde M."/>
            <person name="Galperin M.Y."/>
            <person name="Jogler C."/>
        </authorList>
    </citation>
    <scope>NUCLEOTIDE SEQUENCE [LARGE SCALE GENOMIC DNA]</scope>
    <source>
        <strain evidence="2 3">Mal64</strain>
    </source>
</reference>
<name>A0A5C5ZIG3_9BACT</name>
<keyword evidence="3" id="KW-1185">Reference proteome</keyword>
<evidence type="ECO:0000256" key="1">
    <source>
        <dbReference type="SAM" id="MobiDB-lite"/>
    </source>
</evidence>